<dbReference type="Proteomes" id="UP000002663">
    <property type="component" value="Chromosome"/>
</dbReference>
<evidence type="ECO:0000313" key="2">
    <source>
        <dbReference type="EMBL" id="BAK95426.1"/>
    </source>
</evidence>
<sequence length="328" mass="38659">MRNKPQELCWLEAMKHRGHLSNEEQNSYQRLSNGIQGEVIFDQLFDHFLGNEVSYLDDVTLDYRGDVLQMDKILQNKSTVYLADIKNYQGNYVYENNALKIGGKVFANDIIEQARRARRIFTRLFEDYQLPLEIKNVIVFINDQSRITLNDDLPEIILNYEEIPSWLMSLRGQTQTSQSMNWQNLIKNYQIPHYGTKRICTTERFKHLKKGIHCAKCGSFSLTSKRYVLQCACGYVEAKKIAYLRTICECGIIRHHLPLKRSEIVDFFGKGYSIDYIKNTLLEYFSPIQPNKKDGKYQNYGLPFEYWFKNELDQLEKLAKRKNWQNGL</sequence>
<dbReference type="EMBL" id="AP012046">
    <property type="protein sequence ID" value="BAK95426.1"/>
    <property type="molecule type" value="Genomic_DNA"/>
</dbReference>
<proteinExistence type="predicted"/>
<accession>A0AAN1SIT1</accession>
<dbReference type="PROSITE" id="PS50965">
    <property type="entry name" value="NERD"/>
    <property type="match status" value="1"/>
</dbReference>
<dbReference type="InterPro" id="IPR011528">
    <property type="entry name" value="NERD"/>
</dbReference>
<feature type="domain" description="NERD" evidence="1">
    <location>
        <begin position="33"/>
        <end position="147"/>
    </location>
</feature>
<evidence type="ECO:0000313" key="3">
    <source>
        <dbReference type="Proteomes" id="UP000002663"/>
    </source>
</evidence>
<evidence type="ECO:0000259" key="1">
    <source>
        <dbReference type="PROSITE" id="PS50965"/>
    </source>
</evidence>
<gene>
    <name evidence="2" type="ordered locus">TEH_20990</name>
</gene>
<organism evidence="2 3">
    <name type="scientific">Tetragenococcus halophilus (strain DSM 20338 / JCM 20259 / NCIMB 9735 / NBRC 12172)</name>
    <name type="common">Pediococcus halophilus</name>
    <dbReference type="NCBI Taxonomy" id="945021"/>
    <lineage>
        <taxon>Bacteria</taxon>
        <taxon>Bacillati</taxon>
        <taxon>Bacillota</taxon>
        <taxon>Bacilli</taxon>
        <taxon>Lactobacillales</taxon>
        <taxon>Enterococcaceae</taxon>
        <taxon>Tetragenococcus</taxon>
    </lineage>
</organism>
<protein>
    <recommendedName>
        <fullName evidence="1">NERD domain-containing protein</fullName>
    </recommendedName>
</protein>
<dbReference type="KEGG" id="thl:TEH_20990"/>
<dbReference type="RefSeq" id="WP_014125464.1">
    <property type="nucleotide sequence ID" value="NC_016052.1"/>
</dbReference>
<reference evidence="2 3" key="1">
    <citation type="submission" date="2011-01" db="EMBL/GenBank/DDBJ databases">
        <title>Whole genome sequence of Tetragenococcus halophilus NBRC 12172.</title>
        <authorList>
            <person name="Nakazawa H."/>
            <person name="Omata S."/>
            <person name="Koga C."/>
            <person name="Watanabe Y."/>
            <person name="Katano Y."/>
            <person name="Ito N."/>
            <person name="Tsukatani N."/>
            <person name="Ankai A."/>
            <person name="Oguchi A."/>
            <person name="Fukui S."/>
            <person name="Yashiro I."/>
            <person name="Kamata S."/>
            <person name="Hashimoto Y."/>
            <person name="Yamazaki J."/>
            <person name="Taguchi H."/>
            <person name="Tanaka A."/>
            <person name="Koyama T."/>
            <person name="Ichige A."/>
            <person name="Hanya Y."/>
            <person name="Tanikawa S."/>
            <person name="Yamazaki S."/>
            <person name="Fujita N."/>
        </authorList>
    </citation>
    <scope>NUCLEOTIDE SEQUENCE [LARGE SCALE GENOMIC DNA]</scope>
    <source>
        <strain evidence="3">DSM 20338 / JCM 20259 / NCIMB 9735 / NBRC 12172</strain>
    </source>
</reference>
<dbReference type="AlphaFoldDB" id="A0AAN1SIT1"/>
<dbReference type="Pfam" id="PF08378">
    <property type="entry name" value="NERD"/>
    <property type="match status" value="1"/>
</dbReference>
<name>A0AAN1SIT1_TETHN</name>